<proteinExistence type="predicted"/>
<evidence type="ECO:0000313" key="2">
    <source>
        <dbReference type="EMBL" id="BCX49514.1"/>
    </source>
</evidence>
<dbReference type="RefSeq" id="WP_338686143.1">
    <property type="nucleotide sequence ID" value="NZ_AP024702.1"/>
</dbReference>
<dbReference type="Proteomes" id="UP001374893">
    <property type="component" value="Chromosome"/>
</dbReference>
<protein>
    <recommendedName>
        <fullName evidence="4">DUF3185 family protein</fullName>
    </recommendedName>
</protein>
<accession>A0ABN6HD34</accession>
<evidence type="ECO:0008006" key="4">
    <source>
        <dbReference type="Google" id="ProtNLM"/>
    </source>
</evidence>
<gene>
    <name evidence="2" type="ORF">HAHE_34220</name>
</gene>
<reference evidence="2 3" key="1">
    <citation type="submission" date="2021-06" db="EMBL/GenBank/DDBJ databases">
        <title>Complete genome of Haloferula helveola possessing various polysaccharide degrading enzymes.</title>
        <authorList>
            <person name="Takami H."/>
            <person name="Huang C."/>
            <person name="Hamasaki K."/>
        </authorList>
    </citation>
    <scope>NUCLEOTIDE SEQUENCE [LARGE SCALE GENOMIC DNA]</scope>
    <source>
        <strain evidence="2 3">CN-1</strain>
    </source>
</reference>
<dbReference type="EMBL" id="AP024702">
    <property type="protein sequence ID" value="BCX49514.1"/>
    <property type="molecule type" value="Genomic_DNA"/>
</dbReference>
<keyword evidence="1" id="KW-0812">Transmembrane</keyword>
<sequence>MNRLIRIALTLFASATVLILLIRQRALRLQKDLESVTGELANELAKQEGQMIAIGILLAGLLAAGGFVLVIIAIARGRKPQRPHEG</sequence>
<keyword evidence="3" id="KW-1185">Reference proteome</keyword>
<name>A0ABN6HD34_9BACT</name>
<evidence type="ECO:0000256" key="1">
    <source>
        <dbReference type="SAM" id="Phobius"/>
    </source>
</evidence>
<organism evidence="2 3">
    <name type="scientific">Haloferula helveola</name>
    <dbReference type="NCBI Taxonomy" id="490095"/>
    <lineage>
        <taxon>Bacteria</taxon>
        <taxon>Pseudomonadati</taxon>
        <taxon>Verrucomicrobiota</taxon>
        <taxon>Verrucomicrobiia</taxon>
        <taxon>Verrucomicrobiales</taxon>
        <taxon>Verrucomicrobiaceae</taxon>
        <taxon>Haloferula</taxon>
    </lineage>
</organism>
<evidence type="ECO:0000313" key="3">
    <source>
        <dbReference type="Proteomes" id="UP001374893"/>
    </source>
</evidence>
<feature type="transmembrane region" description="Helical" evidence="1">
    <location>
        <begin position="52"/>
        <end position="75"/>
    </location>
</feature>
<keyword evidence="1" id="KW-0472">Membrane</keyword>
<keyword evidence="1" id="KW-1133">Transmembrane helix</keyword>